<protein>
    <recommendedName>
        <fullName evidence="2">Arrestin-like N-terminal domain-containing protein</fullName>
    </recommendedName>
</protein>
<evidence type="ECO:0000313" key="3">
    <source>
        <dbReference type="EMBL" id="JAS93387.1"/>
    </source>
</evidence>
<organism evidence="3">
    <name type="scientific">Homalodisca liturata</name>
    <dbReference type="NCBI Taxonomy" id="320908"/>
    <lineage>
        <taxon>Eukaryota</taxon>
        <taxon>Metazoa</taxon>
        <taxon>Ecdysozoa</taxon>
        <taxon>Arthropoda</taxon>
        <taxon>Hexapoda</taxon>
        <taxon>Insecta</taxon>
        <taxon>Pterygota</taxon>
        <taxon>Neoptera</taxon>
        <taxon>Paraneoptera</taxon>
        <taxon>Hemiptera</taxon>
        <taxon>Auchenorrhyncha</taxon>
        <taxon>Membracoidea</taxon>
        <taxon>Cicadellidae</taxon>
        <taxon>Cicadellinae</taxon>
        <taxon>Proconiini</taxon>
        <taxon>Homalodisca</taxon>
    </lineage>
</organism>
<dbReference type="AlphaFoldDB" id="A0A1B6J2J8"/>
<comment type="similarity">
    <text evidence="1">Belongs to the arrestin family.</text>
</comment>
<sequence length="136" mass="14914">MGIENFQILLDNPSGIYYGGSVVSGKLKFNLDKPKKIRGVKIHFFGEANVSFRGTRSASGSDSRNKQVTFRGTEEYFSTKYYLTGSSNIASKTRSGKDVLLPLVSLGPSHDGPELATRWICAWPEHPCDPGGGQRE</sequence>
<gene>
    <name evidence="3" type="ORF">g.47985</name>
</gene>
<dbReference type="Pfam" id="PF00339">
    <property type="entry name" value="Arrestin_N"/>
    <property type="match status" value="1"/>
</dbReference>
<dbReference type="InterPro" id="IPR014752">
    <property type="entry name" value="Arrestin-like_C"/>
</dbReference>
<proteinExistence type="inferred from homology"/>
<reference evidence="3" key="1">
    <citation type="submission" date="2015-11" db="EMBL/GenBank/DDBJ databases">
        <title>De novo transcriptome assembly of four potential Pierce s Disease insect vectors from Arizona vineyards.</title>
        <authorList>
            <person name="Tassone E.E."/>
        </authorList>
    </citation>
    <scope>NUCLEOTIDE SEQUENCE</scope>
</reference>
<accession>A0A1B6J2J8</accession>
<dbReference type="InterPro" id="IPR011021">
    <property type="entry name" value="Arrestin-like_N"/>
</dbReference>
<feature type="domain" description="Arrestin-like N-terminal" evidence="2">
    <location>
        <begin position="6"/>
        <end position="96"/>
    </location>
</feature>
<dbReference type="SUPFAM" id="SSF81296">
    <property type="entry name" value="E set domains"/>
    <property type="match status" value="1"/>
</dbReference>
<evidence type="ECO:0000259" key="2">
    <source>
        <dbReference type="Pfam" id="PF00339"/>
    </source>
</evidence>
<name>A0A1B6J2J8_9HEMI</name>
<evidence type="ECO:0000256" key="1">
    <source>
        <dbReference type="ARBA" id="ARBA00005298"/>
    </source>
</evidence>
<dbReference type="EMBL" id="GECU01014319">
    <property type="protein sequence ID" value="JAS93387.1"/>
    <property type="molecule type" value="Transcribed_RNA"/>
</dbReference>
<dbReference type="InterPro" id="IPR014756">
    <property type="entry name" value="Ig_E-set"/>
</dbReference>
<dbReference type="Gene3D" id="2.60.40.640">
    <property type="match status" value="1"/>
</dbReference>